<gene>
    <name evidence="3" type="ORF">VNO80_00148</name>
</gene>
<name>A0AAN9RR44_PHACN</name>
<dbReference type="AlphaFoldDB" id="A0AAN9RR44"/>
<dbReference type="InterPro" id="IPR001680">
    <property type="entry name" value="WD40_rpt"/>
</dbReference>
<evidence type="ECO:0000256" key="1">
    <source>
        <dbReference type="SAM" id="MobiDB-lite"/>
    </source>
</evidence>
<feature type="region of interest" description="Disordered" evidence="1">
    <location>
        <begin position="286"/>
        <end position="307"/>
    </location>
</feature>
<evidence type="ECO:0000313" key="3">
    <source>
        <dbReference type="EMBL" id="KAK7381602.1"/>
    </source>
</evidence>
<organism evidence="3 4">
    <name type="scientific">Phaseolus coccineus</name>
    <name type="common">Scarlet runner bean</name>
    <name type="synonym">Phaseolus multiflorus</name>
    <dbReference type="NCBI Taxonomy" id="3886"/>
    <lineage>
        <taxon>Eukaryota</taxon>
        <taxon>Viridiplantae</taxon>
        <taxon>Streptophyta</taxon>
        <taxon>Embryophyta</taxon>
        <taxon>Tracheophyta</taxon>
        <taxon>Spermatophyta</taxon>
        <taxon>Magnoliopsida</taxon>
        <taxon>eudicotyledons</taxon>
        <taxon>Gunneridae</taxon>
        <taxon>Pentapetalae</taxon>
        <taxon>rosids</taxon>
        <taxon>fabids</taxon>
        <taxon>Fabales</taxon>
        <taxon>Fabaceae</taxon>
        <taxon>Papilionoideae</taxon>
        <taxon>50 kb inversion clade</taxon>
        <taxon>NPAAA clade</taxon>
        <taxon>indigoferoid/millettioid clade</taxon>
        <taxon>Phaseoleae</taxon>
        <taxon>Phaseolus</taxon>
    </lineage>
</organism>
<dbReference type="InterPro" id="IPR015943">
    <property type="entry name" value="WD40/YVTN_repeat-like_dom_sf"/>
</dbReference>
<feature type="region of interest" description="Disordered" evidence="1">
    <location>
        <begin position="578"/>
        <end position="619"/>
    </location>
</feature>
<comment type="caution">
    <text evidence="3">The sequence shown here is derived from an EMBL/GenBank/DDBJ whole genome shotgun (WGS) entry which is preliminary data.</text>
</comment>
<reference evidence="3 4" key="1">
    <citation type="submission" date="2024-01" db="EMBL/GenBank/DDBJ databases">
        <title>The genomes of 5 underutilized Papilionoideae crops provide insights into root nodulation and disease resistanc.</title>
        <authorList>
            <person name="Jiang F."/>
        </authorList>
    </citation>
    <scope>NUCLEOTIDE SEQUENCE [LARGE SCALE GENOMIC DNA]</scope>
    <source>
        <strain evidence="3">JINMINGXINNONG_FW02</strain>
        <tissue evidence="3">Leaves</tissue>
    </source>
</reference>
<dbReference type="Pfam" id="PF04003">
    <property type="entry name" value="Utp12"/>
    <property type="match status" value="1"/>
</dbReference>
<dbReference type="PANTHER" id="PTHR45290">
    <property type="entry name" value="OS03G0300300 PROTEIN"/>
    <property type="match status" value="1"/>
</dbReference>
<dbReference type="SMART" id="SM00320">
    <property type="entry name" value="WD40"/>
    <property type="match status" value="3"/>
</dbReference>
<dbReference type="Gene3D" id="2.130.10.10">
    <property type="entry name" value="YVTN repeat-like/Quinoprotein amine dehydrogenase"/>
    <property type="match status" value="1"/>
</dbReference>
<feature type="region of interest" description="Disordered" evidence="1">
    <location>
        <begin position="350"/>
        <end position="383"/>
    </location>
</feature>
<dbReference type="EMBL" id="JAYMYR010000001">
    <property type="protein sequence ID" value="KAK7381602.1"/>
    <property type="molecule type" value="Genomic_DNA"/>
</dbReference>
<protein>
    <recommendedName>
        <fullName evidence="2">Small-subunit processome Utp12 domain-containing protein</fullName>
    </recommendedName>
</protein>
<feature type="domain" description="Small-subunit processome Utp12" evidence="2">
    <location>
        <begin position="459"/>
        <end position="560"/>
    </location>
</feature>
<dbReference type="InterPro" id="IPR007148">
    <property type="entry name" value="SSU_processome_Utp12"/>
</dbReference>
<dbReference type="PANTHER" id="PTHR45290:SF3">
    <property type="entry name" value="OS01G0649000 PROTEIN"/>
    <property type="match status" value="1"/>
</dbReference>
<keyword evidence="4" id="KW-1185">Reference proteome</keyword>
<proteinExistence type="predicted"/>
<evidence type="ECO:0000313" key="4">
    <source>
        <dbReference type="Proteomes" id="UP001374584"/>
    </source>
</evidence>
<dbReference type="SUPFAM" id="SSF50978">
    <property type="entry name" value="WD40 repeat-like"/>
    <property type="match status" value="1"/>
</dbReference>
<dbReference type="Proteomes" id="UP001374584">
    <property type="component" value="Unassembled WGS sequence"/>
</dbReference>
<dbReference type="InterPro" id="IPR036322">
    <property type="entry name" value="WD40_repeat_dom_sf"/>
</dbReference>
<accession>A0AAN9RR44</accession>
<feature type="compositionally biased region" description="Acidic residues" evidence="1">
    <location>
        <begin position="583"/>
        <end position="619"/>
    </location>
</feature>
<sequence>MVKGESKKHVLTAFTPNGDYAAILSANGTAKIWNTSSGHLLAEWKPSDEDNDLRYSCIASSFIGEKFRKDQGTFLLALGAIHGRVLAVDVSTGERKLITSYPGEICGLSFANNGCVLRIVGRNGMAYEVNTETGQLLKEFKVSKKSITSLAFSRDEKYLAIVSSKIRVISWEAGKEVLKFPNDLGNVQHISISSDAKSLVTSDFEGKHLQVWKCDLNSGNVGKGPVLPIRHTPVVLDCHCGYNKEEDIIVLAVMGRGSAYVWNLNAFSEDQIQPTKLTTKTKIVETGKENGGNSKKGHTSIIGSRLQPVEEDKQVKALVTYGSVDHPQFSVLNISNSGETIVLNIEDETDSVHHHGSPSGKAVPMESKKAKKRRAPSDPDVTTDEVDLAFNVDQHEAAEGVLLDNDLDEPTMGEKLASLSLLEENKFRSDKEQESSVSVKPPSADSVHVLIKQALNADDRTLLLDCLYTQDEKVIRKSIVQLNPSNVLKLLYSLISIIESRGAILACALPWLKYLLLQHASGILSQDSSLKALNSLYQLIESRVSTFKSAIQLSSCLDILYSGVIDEEDNEDEIVPVIFEDKDSSEEESDEDGMETGQDITDEEESEQELDGASDMMED</sequence>
<evidence type="ECO:0000259" key="2">
    <source>
        <dbReference type="Pfam" id="PF04003"/>
    </source>
</evidence>